<dbReference type="Gene3D" id="3.40.1410.10">
    <property type="entry name" value="Chorismate lyase-like"/>
    <property type="match status" value="1"/>
</dbReference>
<gene>
    <name evidence="5" type="ORF">IW245_004703</name>
</gene>
<dbReference type="GO" id="GO:0045892">
    <property type="term" value="P:negative regulation of DNA-templated transcription"/>
    <property type="evidence" value="ECO:0007669"/>
    <property type="project" value="TreeGrafter"/>
</dbReference>
<evidence type="ECO:0000259" key="4">
    <source>
        <dbReference type="PROSITE" id="PS50949"/>
    </source>
</evidence>
<keyword evidence="3" id="KW-0804">Transcription</keyword>
<dbReference type="GO" id="GO:0003677">
    <property type="term" value="F:DNA binding"/>
    <property type="evidence" value="ECO:0007669"/>
    <property type="project" value="UniProtKB-KW"/>
</dbReference>
<dbReference type="RefSeq" id="WP_197005258.1">
    <property type="nucleotide sequence ID" value="NZ_BONS01000025.1"/>
</dbReference>
<dbReference type="CDD" id="cd07377">
    <property type="entry name" value="WHTH_GntR"/>
    <property type="match status" value="1"/>
</dbReference>
<evidence type="ECO:0000313" key="6">
    <source>
        <dbReference type="Proteomes" id="UP000622552"/>
    </source>
</evidence>
<dbReference type="InterPro" id="IPR000524">
    <property type="entry name" value="Tscrpt_reg_HTH_GntR"/>
</dbReference>
<name>A0A8J7GU60_9ACTN</name>
<dbReference type="SUPFAM" id="SSF46785">
    <property type="entry name" value="Winged helix' DNA-binding domain"/>
    <property type="match status" value="1"/>
</dbReference>
<dbReference type="PROSITE" id="PS50949">
    <property type="entry name" value="HTH_GNTR"/>
    <property type="match status" value="1"/>
</dbReference>
<proteinExistence type="predicted"/>
<dbReference type="GO" id="GO:0003700">
    <property type="term" value="F:DNA-binding transcription factor activity"/>
    <property type="evidence" value="ECO:0007669"/>
    <property type="project" value="InterPro"/>
</dbReference>
<dbReference type="InterPro" id="IPR036388">
    <property type="entry name" value="WH-like_DNA-bd_sf"/>
</dbReference>
<feature type="domain" description="HTH gntR-type" evidence="4">
    <location>
        <begin position="1"/>
        <end position="69"/>
    </location>
</feature>
<keyword evidence="2" id="KW-0238">DNA-binding</keyword>
<dbReference type="InterPro" id="IPR036390">
    <property type="entry name" value="WH_DNA-bd_sf"/>
</dbReference>
<dbReference type="Pfam" id="PF00392">
    <property type="entry name" value="GntR"/>
    <property type="match status" value="1"/>
</dbReference>
<keyword evidence="1" id="KW-0805">Transcription regulation</keyword>
<organism evidence="5 6">
    <name type="scientific">Longispora fulva</name>
    <dbReference type="NCBI Taxonomy" id="619741"/>
    <lineage>
        <taxon>Bacteria</taxon>
        <taxon>Bacillati</taxon>
        <taxon>Actinomycetota</taxon>
        <taxon>Actinomycetes</taxon>
        <taxon>Micromonosporales</taxon>
        <taxon>Micromonosporaceae</taxon>
        <taxon>Longispora</taxon>
    </lineage>
</organism>
<dbReference type="PRINTS" id="PR00035">
    <property type="entry name" value="HTHGNTR"/>
</dbReference>
<protein>
    <submittedName>
        <fullName evidence="5">GntR family transcriptional regulator</fullName>
    </submittedName>
</protein>
<dbReference type="Pfam" id="PF07702">
    <property type="entry name" value="UTRA"/>
    <property type="match status" value="1"/>
</dbReference>
<evidence type="ECO:0000256" key="1">
    <source>
        <dbReference type="ARBA" id="ARBA00023015"/>
    </source>
</evidence>
<dbReference type="SMART" id="SM00345">
    <property type="entry name" value="HTH_GNTR"/>
    <property type="match status" value="1"/>
</dbReference>
<evidence type="ECO:0000256" key="2">
    <source>
        <dbReference type="ARBA" id="ARBA00023125"/>
    </source>
</evidence>
<dbReference type="Proteomes" id="UP000622552">
    <property type="component" value="Unassembled WGS sequence"/>
</dbReference>
<dbReference type="InterPro" id="IPR050679">
    <property type="entry name" value="Bact_HTH_transcr_reg"/>
</dbReference>
<keyword evidence="6" id="KW-1185">Reference proteome</keyword>
<dbReference type="PANTHER" id="PTHR44846">
    <property type="entry name" value="MANNOSYL-D-GLYCERATE TRANSPORT/METABOLISM SYSTEM REPRESSOR MNGR-RELATED"/>
    <property type="match status" value="1"/>
</dbReference>
<dbReference type="InterPro" id="IPR028978">
    <property type="entry name" value="Chorismate_lyase_/UTRA_dom_sf"/>
</dbReference>
<sequence>MVLHRGVADALRQAIALGALPVGAPLPTEAELAAEHGVSRGTVRHALAILAAEGLISSRQGARHLVRGTERTQSLAELRSFAQWARRQGRQPSGEVISMARRPATVREAGLLQLDPGGEVLAVLRLRGLDGEPAMLERTSYAGWIADAVERIDPRADSVTDRLHHELGAVFAHAEHLIDAVAAGVRDAALLGVRRSSPLLRARRVSATPAGRPVECSDDRYRIGVVTFDIHTTSGVPVLARRAL</sequence>
<comment type="caution">
    <text evidence="5">The sequence shown here is derived from an EMBL/GenBank/DDBJ whole genome shotgun (WGS) entry which is preliminary data.</text>
</comment>
<dbReference type="InterPro" id="IPR011663">
    <property type="entry name" value="UTRA"/>
</dbReference>
<dbReference type="PANTHER" id="PTHR44846:SF1">
    <property type="entry name" value="MANNOSYL-D-GLYCERATE TRANSPORT_METABOLISM SYSTEM REPRESSOR MNGR-RELATED"/>
    <property type="match status" value="1"/>
</dbReference>
<evidence type="ECO:0000256" key="3">
    <source>
        <dbReference type="ARBA" id="ARBA00023163"/>
    </source>
</evidence>
<accession>A0A8J7GU60</accession>
<dbReference type="Gene3D" id="1.10.10.10">
    <property type="entry name" value="Winged helix-like DNA-binding domain superfamily/Winged helix DNA-binding domain"/>
    <property type="match status" value="1"/>
</dbReference>
<reference evidence="5" key="1">
    <citation type="submission" date="2020-11" db="EMBL/GenBank/DDBJ databases">
        <title>Sequencing the genomes of 1000 actinobacteria strains.</title>
        <authorList>
            <person name="Klenk H.-P."/>
        </authorList>
    </citation>
    <scope>NUCLEOTIDE SEQUENCE</scope>
    <source>
        <strain evidence="5">DSM 45356</strain>
    </source>
</reference>
<dbReference type="AlphaFoldDB" id="A0A8J7GU60"/>
<dbReference type="SMART" id="SM00866">
    <property type="entry name" value="UTRA"/>
    <property type="match status" value="1"/>
</dbReference>
<dbReference type="SUPFAM" id="SSF64288">
    <property type="entry name" value="Chorismate lyase-like"/>
    <property type="match status" value="1"/>
</dbReference>
<dbReference type="EMBL" id="JADOUF010000001">
    <property type="protein sequence ID" value="MBG6138509.1"/>
    <property type="molecule type" value="Genomic_DNA"/>
</dbReference>
<evidence type="ECO:0000313" key="5">
    <source>
        <dbReference type="EMBL" id="MBG6138509.1"/>
    </source>
</evidence>